<accession>A0A231H744</accession>
<gene>
    <name evidence="2" type="ORF">B7C42_03539</name>
</gene>
<feature type="region of interest" description="Disordered" evidence="1">
    <location>
        <begin position="608"/>
        <end position="633"/>
    </location>
</feature>
<sequence length="1113" mass="122152">MQNQFPLPRGENIDVADDRGRIGRDSAHDAQEAIGEVLHRRLVEQIGRIAERCRDTLWHTVFVDALGHGELQVEFGRIDRQIDARHREAGQFQFGAGQVLEGQHDLEQRMPAGRTRRVENLHQPLERHIGVAERGDVGAAHVREHLFETACRIDLGPQHQGVDEHADQLVERLVAAARDRGADRDVARAGQAGQQDRQRGVHDHEERGLMFVGEAVQCRVHRRVDLEVVGAAAVGRDRRARTVGREVQLLGQRGEFAAPEGDLRGEHRLGIVLAAQRFPLPQRVIGVLDRERRPFGVAAARPVEVGGHQIAGERAHRETVAGDVVDHAHQHVLGLAQPQHPQAHRRRGRHVEAAGDGLGDQGGHLVLGRLDQRDPRYRTGIRERQHLLVALAVEFGIDGAQHLVAFHQIPHRGPQRVHVEASAQPHRDRNVVDGPGGIEAVEEPHPLLCVGQRDAFGPGHRPQPLPGSGSGVAFHLFGERGHGRGLEQQLHRYAGAQRRADPGRRLGGQQRVAAEFEEVVVGADPAGVVPVAGDEQGCEDLGDDLLHRGGGSAEFAGREGRFRQPGAVEFAHRGQRNLVQRHDRRRNHVRGQRFRQEIVQARDIERGPGTRQHIRHQRRRARGQRAADGGGEVDIRMGGQRVVDLAELDAETADLDLEVGAAQIFDGAVGFVAAHQVAGAIQPSAGPAGLRAERTGDEPLGGQPRPIQIALRQRRAGQIELPDHACRHGTKPRIEDVGPDAGDRGTDRDRLVGSHFCGGGGEDRRLGRAVTVVEAAAVARPAPDQLGTELVTRDHHDLEVGQIGRVHRLQGARRDQHVRNAFAPQQIRQLETTEHVRRGDDQGRPRREGQQQFKHRDVEVGRADVEYPGALGHAVVLALGRDQSAETRVRHHDALGAAGGTGRVDHVGRMRLGERAHAVGVGDRMRRMRGDPLGDNRIVEFEPVHATAERTAIRAGGQAEDGAGIGDDMRDAVGRIGRIDRHVGGTRLGDRPHREHRFDRARDADGHHVARADTARDEFPGQARGRLVQLSIGQLPRIGRLTGRIEPDRYRVRGGFHRSGQQLTEKRAARPAATTSTSGTAGSIHSSVFTSRVQQVRTVQHPLARSEQSYKDG</sequence>
<protein>
    <submittedName>
        <fullName evidence="2">Uncharacterized protein</fullName>
    </submittedName>
</protein>
<evidence type="ECO:0000313" key="2">
    <source>
        <dbReference type="EMBL" id="OXR44744.1"/>
    </source>
</evidence>
<feature type="region of interest" description="Disordered" evidence="1">
    <location>
        <begin position="1000"/>
        <end position="1020"/>
    </location>
</feature>
<dbReference type="EMBL" id="NGAF01000006">
    <property type="protein sequence ID" value="OXR44744.1"/>
    <property type="molecule type" value="Genomic_DNA"/>
</dbReference>
<comment type="caution">
    <text evidence="2">The sequence shown here is derived from an EMBL/GenBank/DDBJ whole genome shotgun (WGS) entry which is preliminary data.</text>
</comment>
<organism evidence="2 3">
    <name type="scientific">Nocardia cerradoensis</name>
    <dbReference type="NCBI Taxonomy" id="85688"/>
    <lineage>
        <taxon>Bacteria</taxon>
        <taxon>Bacillati</taxon>
        <taxon>Actinomycetota</taxon>
        <taxon>Actinomycetes</taxon>
        <taxon>Mycobacteriales</taxon>
        <taxon>Nocardiaceae</taxon>
        <taxon>Nocardia</taxon>
    </lineage>
</organism>
<dbReference type="AlphaFoldDB" id="A0A231H744"/>
<dbReference type="AntiFam" id="ANF00178">
    <property type="entry name" value="Shadow ORF (opposite dhbF)"/>
</dbReference>
<evidence type="ECO:0000256" key="1">
    <source>
        <dbReference type="SAM" id="MobiDB-lite"/>
    </source>
</evidence>
<feature type="compositionally biased region" description="Basic and acidic residues" evidence="1">
    <location>
        <begin position="831"/>
        <end position="852"/>
    </location>
</feature>
<feature type="compositionally biased region" description="Polar residues" evidence="1">
    <location>
        <begin position="1088"/>
        <end position="1098"/>
    </location>
</feature>
<feature type="compositionally biased region" description="Low complexity" evidence="1">
    <location>
        <begin position="1070"/>
        <end position="1087"/>
    </location>
</feature>
<reference evidence="2 3" key="1">
    <citation type="submission" date="2017-07" db="EMBL/GenBank/DDBJ databases">
        <title>First draft Genome Sequence of Nocardia cerradoensis isolated from human infection.</title>
        <authorList>
            <person name="Carrasco G."/>
        </authorList>
    </citation>
    <scope>NUCLEOTIDE SEQUENCE [LARGE SCALE GENOMIC DNA]</scope>
    <source>
        <strain evidence="2 3">CNM20130759</strain>
    </source>
</reference>
<feature type="region of interest" description="Disordered" evidence="1">
    <location>
        <begin position="1"/>
        <end position="21"/>
    </location>
</feature>
<feature type="region of interest" description="Disordered" evidence="1">
    <location>
        <begin position="181"/>
        <end position="204"/>
    </location>
</feature>
<proteinExistence type="predicted"/>
<name>A0A231H744_9NOCA</name>
<feature type="compositionally biased region" description="Basic and acidic residues" evidence="1">
    <location>
        <begin position="1000"/>
        <end position="1019"/>
    </location>
</feature>
<feature type="compositionally biased region" description="Basic residues" evidence="1">
    <location>
        <begin position="612"/>
        <end position="623"/>
    </location>
</feature>
<dbReference type="Proteomes" id="UP000215506">
    <property type="component" value="Unassembled WGS sequence"/>
</dbReference>
<evidence type="ECO:0000313" key="3">
    <source>
        <dbReference type="Proteomes" id="UP000215506"/>
    </source>
</evidence>
<feature type="region of interest" description="Disordered" evidence="1">
    <location>
        <begin position="1054"/>
        <end position="1113"/>
    </location>
</feature>
<feature type="region of interest" description="Disordered" evidence="1">
    <location>
        <begin position="829"/>
        <end position="852"/>
    </location>
</feature>
<feature type="region of interest" description="Disordered" evidence="1">
    <location>
        <begin position="726"/>
        <end position="751"/>
    </location>
</feature>
<keyword evidence="3" id="KW-1185">Reference proteome</keyword>